<sequence length="595" mass="68303">MNKVYEHQKYEKEIYKKWETSGSFEPLDSARGLRPFTIIMPPPNANGELHLGHATFVVVSDALIRYHRMKGSPTLWLPGVDHAGILTQVTFEKKLQKEGKSRHDLGREEFYKQCYAFCLENKHLMEDQMRALGSSCDWSREKFTLDPEISKLVLETFVKMHKESLVYRGYRIVNWCVRCRSTLSDLETEEKELTDKLYYLDYGTVTIATTRPETIYADVAVAVHPKGKYKNLIGKTATVPLVNREVPIIGDTAVEKEFGTGALKITPGHDATDYEIGQRHNLPTLTVIDFDGKMIGEVPEEIRGLKLAAAREKTVEFLRDKLLKTEPLVHSVKTCERCETIIEPLISRQWFVKTKELAAPAIKAVREGRVKIVPKKYEKMYFNWMENIRDWPISRQIWWGHQLPAWYKKSDVKLELPTVSIEKPGDDWIQDPDTFDTWFSSGQWPFTTLRAGQPGDFDKYYPTTVMNTAYEILFLWVARMIMFGLYLTGKVPFEIALINGVLRDENGAKMSKSKGNGVNPNEAIAKYGADAVRMALVAGRDNGNDLLISKQQMEERIRGYRNFANKIWNASRFVQESGVRSQESGFKIQEELDKT</sequence>
<comment type="similarity">
    <text evidence="8">Belongs to the class-I aminoacyl-tRNA synthetase family.</text>
</comment>
<keyword evidence="4 8" id="KW-0067">ATP-binding</keyword>
<evidence type="ECO:0000256" key="5">
    <source>
        <dbReference type="ARBA" id="ARBA00022917"/>
    </source>
</evidence>
<protein>
    <recommendedName>
        <fullName evidence="1 7">Valine--tRNA ligase</fullName>
        <ecNumber evidence="1 7">6.1.1.9</ecNumber>
    </recommendedName>
</protein>
<dbReference type="GO" id="GO:0002161">
    <property type="term" value="F:aminoacyl-tRNA deacylase activity"/>
    <property type="evidence" value="ECO:0007669"/>
    <property type="project" value="InterPro"/>
</dbReference>
<dbReference type="InterPro" id="IPR014729">
    <property type="entry name" value="Rossmann-like_a/b/a_fold"/>
</dbReference>
<dbReference type="PANTHER" id="PTHR11946">
    <property type="entry name" value="VALYL-TRNA SYNTHETASES"/>
    <property type="match status" value="1"/>
</dbReference>
<organism evidence="10 11">
    <name type="scientific">Candidatus Amesbacteria bacterium GW2011_GWC2_47_8</name>
    <dbReference type="NCBI Taxonomy" id="1618367"/>
    <lineage>
        <taxon>Bacteria</taxon>
        <taxon>Candidatus Amesiibacteriota</taxon>
    </lineage>
</organism>
<feature type="domain" description="Aminoacyl-tRNA synthetase class Ia" evidence="9">
    <location>
        <begin position="14"/>
        <end position="546"/>
    </location>
</feature>
<dbReference type="AlphaFoldDB" id="A0A0G1TQA8"/>
<dbReference type="PATRIC" id="fig|1618367.3.peg.218"/>
<evidence type="ECO:0000256" key="6">
    <source>
        <dbReference type="ARBA" id="ARBA00023146"/>
    </source>
</evidence>
<feature type="non-terminal residue" evidence="10">
    <location>
        <position position="595"/>
    </location>
</feature>
<dbReference type="Gene3D" id="3.40.50.620">
    <property type="entry name" value="HUPs"/>
    <property type="match status" value="2"/>
</dbReference>
<accession>A0A0G1TQA8</accession>
<keyword evidence="6 8" id="KW-0030">Aminoacyl-tRNA synthetase</keyword>
<dbReference type="Gene3D" id="1.10.730.10">
    <property type="entry name" value="Isoleucyl-tRNA Synthetase, Domain 1"/>
    <property type="match status" value="1"/>
</dbReference>
<dbReference type="PANTHER" id="PTHR11946:SF93">
    <property type="entry name" value="VALINE--TRNA LIGASE, CHLOROPLASTIC_MITOCHONDRIAL 2"/>
    <property type="match status" value="1"/>
</dbReference>
<dbReference type="Gene3D" id="3.90.740.10">
    <property type="entry name" value="Valyl/Leucyl/Isoleucyl-tRNA synthetase, editing domain"/>
    <property type="match status" value="1"/>
</dbReference>
<dbReference type="InterPro" id="IPR001412">
    <property type="entry name" value="aa-tRNA-synth_I_CS"/>
</dbReference>
<evidence type="ECO:0000313" key="10">
    <source>
        <dbReference type="EMBL" id="KKU84022.1"/>
    </source>
</evidence>
<name>A0A0G1TQA8_9BACT</name>
<dbReference type="InterPro" id="IPR002300">
    <property type="entry name" value="aa-tRNA-synth_Ia"/>
</dbReference>
<evidence type="ECO:0000256" key="1">
    <source>
        <dbReference type="ARBA" id="ARBA00013169"/>
    </source>
</evidence>
<evidence type="ECO:0000313" key="11">
    <source>
        <dbReference type="Proteomes" id="UP000034265"/>
    </source>
</evidence>
<dbReference type="CDD" id="cd00817">
    <property type="entry name" value="ValRS_core"/>
    <property type="match status" value="1"/>
</dbReference>
<keyword evidence="2 8" id="KW-0436">Ligase</keyword>
<dbReference type="Pfam" id="PF00133">
    <property type="entry name" value="tRNA-synt_1"/>
    <property type="match status" value="1"/>
</dbReference>
<gene>
    <name evidence="10" type="ORF">UY11_C0007G0001</name>
</gene>
<evidence type="ECO:0000256" key="3">
    <source>
        <dbReference type="ARBA" id="ARBA00022741"/>
    </source>
</evidence>
<dbReference type="GO" id="GO:0005829">
    <property type="term" value="C:cytosol"/>
    <property type="evidence" value="ECO:0007669"/>
    <property type="project" value="TreeGrafter"/>
</dbReference>
<comment type="caution">
    <text evidence="10">The sequence shown here is derived from an EMBL/GenBank/DDBJ whole genome shotgun (WGS) entry which is preliminary data.</text>
</comment>
<dbReference type="InterPro" id="IPR002303">
    <property type="entry name" value="Valyl-tRNA_ligase"/>
</dbReference>
<evidence type="ECO:0000259" key="9">
    <source>
        <dbReference type="Pfam" id="PF00133"/>
    </source>
</evidence>
<dbReference type="SUPFAM" id="SSF50677">
    <property type="entry name" value="ValRS/IleRS/LeuRS editing domain"/>
    <property type="match status" value="1"/>
</dbReference>
<keyword evidence="3 8" id="KW-0547">Nucleotide-binding</keyword>
<dbReference type="EMBL" id="LCOT01000007">
    <property type="protein sequence ID" value="KKU84022.1"/>
    <property type="molecule type" value="Genomic_DNA"/>
</dbReference>
<evidence type="ECO:0000256" key="2">
    <source>
        <dbReference type="ARBA" id="ARBA00022598"/>
    </source>
</evidence>
<evidence type="ECO:0000256" key="4">
    <source>
        <dbReference type="ARBA" id="ARBA00022840"/>
    </source>
</evidence>
<dbReference type="NCBIfam" id="NF004349">
    <property type="entry name" value="PRK05729.1"/>
    <property type="match status" value="1"/>
</dbReference>
<dbReference type="GO" id="GO:0005524">
    <property type="term" value="F:ATP binding"/>
    <property type="evidence" value="ECO:0007669"/>
    <property type="project" value="UniProtKB-KW"/>
</dbReference>
<dbReference type="GO" id="GO:0006438">
    <property type="term" value="P:valyl-tRNA aminoacylation"/>
    <property type="evidence" value="ECO:0007669"/>
    <property type="project" value="UniProtKB-UniRule"/>
</dbReference>
<evidence type="ECO:0000256" key="7">
    <source>
        <dbReference type="NCBIfam" id="TIGR00422"/>
    </source>
</evidence>
<evidence type="ECO:0000256" key="8">
    <source>
        <dbReference type="RuleBase" id="RU363035"/>
    </source>
</evidence>
<dbReference type="EC" id="6.1.1.9" evidence="1 7"/>
<proteinExistence type="inferred from homology"/>
<dbReference type="SUPFAM" id="SSF52374">
    <property type="entry name" value="Nucleotidylyl transferase"/>
    <property type="match status" value="1"/>
</dbReference>
<dbReference type="NCBIfam" id="TIGR00422">
    <property type="entry name" value="valS"/>
    <property type="match status" value="1"/>
</dbReference>
<dbReference type="InterPro" id="IPR009008">
    <property type="entry name" value="Val/Leu/Ile-tRNA-synth_edit"/>
</dbReference>
<keyword evidence="5 8" id="KW-0648">Protein biosynthesis</keyword>
<dbReference type="PROSITE" id="PS00178">
    <property type="entry name" value="AA_TRNA_LIGASE_I"/>
    <property type="match status" value="1"/>
</dbReference>
<dbReference type="GO" id="GO:0004832">
    <property type="term" value="F:valine-tRNA ligase activity"/>
    <property type="evidence" value="ECO:0007669"/>
    <property type="project" value="UniProtKB-UniRule"/>
</dbReference>
<dbReference type="Proteomes" id="UP000034265">
    <property type="component" value="Unassembled WGS sequence"/>
</dbReference>
<reference evidence="10 11" key="1">
    <citation type="journal article" date="2015" name="Nature">
        <title>rRNA introns, odd ribosomes, and small enigmatic genomes across a large radiation of phyla.</title>
        <authorList>
            <person name="Brown C.T."/>
            <person name="Hug L.A."/>
            <person name="Thomas B.C."/>
            <person name="Sharon I."/>
            <person name="Castelle C.J."/>
            <person name="Singh A."/>
            <person name="Wilkins M.J."/>
            <person name="Williams K.H."/>
            <person name="Banfield J.F."/>
        </authorList>
    </citation>
    <scope>NUCLEOTIDE SEQUENCE [LARGE SCALE GENOMIC DNA]</scope>
</reference>
<dbReference type="PRINTS" id="PR00986">
    <property type="entry name" value="TRNASYNTHVAL"/>
</dbReference>